<dbReference type="PANTHER" id="PTHR45967">
    <property type="entry name" value="G-BOX-BINDING FACTOR 3-RELATED"/>
    <property type="match status" value="1"/>
</dbReference>
<sequence length="102" mass="12118">MKWKNEHRSNKILNRLHQGSSFPVITLSRMQAEKEERRLPRVLANRESARQTILRRQALRKELKRRVADLSLQNENMKMEKDLAAKEYLSLKGANEHLKEQV</sequence>
<keyword evidence="3" id="KW-0175">Coiled coil</keyword>
<dbReference type="PANTHER" id="PTHR45967:SF28">
    <property type="entry name" value="BASIC-LEUCINE ZIPPER (BZIP) TRANSCRIPTION FACTOR FAMILY PROTEIN"/>
    <property type="match status" value="1"/>
</dbReference>
<evidence type="ECO:0000256" key="2">
    <source>
        <dbReference type="ARBA" id="ARBA00023163"/>
    </source>
</evidence>
<dbReference type="PROSITE" id="PS50217">
    <property type="entry name" value="BZIP"/>
    <property type="match status" value="1"/>
</dbReference>
<feature type="coiled-coil region" evidence="3">
    <location>
        <begin position="60"/>
        <end position="87"/>
    </location>
</feature>
<dbReference type="Gramene" id="Ma09_t02510.1">
    <property type="protein sequence ID" value="Ma09_p02510.1"/>
    <property type="gene ID" value="Ma09_g02510"/>
</dbReference>
<dbReference type="InParanoid" id="A0A804KF46"/>
<evidence type="ECO:0000259" key="4">
    <source>
        <dbReference type="PROSITE" id="PS50217"/>
    </source>
</evidence>
<evidence type="ECO:0000313" key="7">
    <source>
        <dbReference type="Proteomes" id="UP000012960"/>
    </source>
</evidence>
<feature type="domain" description="BZIP" evidence="4">
    <location>
        <begin position="35"/>
        <end position="98"/>
    </location>
</feature>
<accession>A0A804KF46</accession>
<dbReference type="OMA" id="LKGANEH"/>
<dbReference type="EMBL" id="HG996474">
    <property type="protein sequence ID" value="CAG1833997.1"/>
    <property type="molecule type" value="Genomic_DNA"/>
</dbReference>
<dbReference type="GO" id="GO:0043565">
    <property type="term" value="F:sequence-specific DNA binding"/>
    <property type="evidence" value="ECO:0000318"/>
    <property type="project" value="GO_Central"/>
</dbReference>
<evidence type="ECO:0000256" key="3">
    <source>
        <dbReference type="SAM" id="Coils"/>
    </source>
</evidence>
<keyword evidence="7" id="KW-1185">Reference proteome</keyword>
<reference evidence="6" key="2">
    <citation type="submission" date="2021-05" db="UniProtKB">
        <authorList>
            <consortium name="EnsemblPlants"/>
        </authorList>
    </citation>
    <scope>IDENTIFICATION</scope>
    <source>
        <strain evidence="6">subsp. malaccensis</strain>
    </source>
</reference>
<organism evidence="6 7">
    <name type="scientific">Musa acuminata subsp. malaccensis</name>
    <name type="common">Wild banana</name>
    <name type="synonym">Musa malaccensis</name>
    <dbReference type="NCBI Taxonomy" id="214687"/>
    <lineage>
        <taxon>Eukaryota</taxon>
        <taxon>Viridiplantae</taxon>
        <taxon>Streptophyta</taxon>
        <taxon>Embryophyta</taxon>
        <taxon>Tracheophyta</taxon>
        <taxon>Spermatophyta</taxon>
        <taxon>Magnoliopsida</taxon>
        <taxon>Liliopsida</taxon>
        <taxon>Zingiberales</taxon>
        <taxon>Musaceae</taxon>
        <taxon>Musa</taxon>
    </lineage>
</organism>
<dbReference type="SUPFAM" id="SSF57959">
    <property type="entry name" value="Leucine zipper domain"/>
    <property type="match status" value="1"/>
</dbReference>
<dbReference type="InterPro" id="IPR044827">
    <property type="entry name" value="GBF-like"/>
</dbReference>
<dbReference type="GO" id="GO:0003700">
    <property type="term" value="F:DNA-binding transcription factor activity"/>
    <property type="evidence" value="ECO:0007669"/>
    <property type="project" value="InterPro"/>
</dbReference>
<dbReference type="GO" id="GO:0006355">
    <property type="term" value="P:regulation of DNA-templated transcription"/>
    <property type="evidence" value="ECO:0000318"/>
    <property type="project" value="GO_Central"/>
</dbReference>
<evidence type="ECO:0000313" key="6">
    <source>
        <dbReference type="EnsemblPlants" id="Ma09_p02510.1"/>
    </source>
</evidence>
<dbReference type="EnsemblPlants" id="Ma09_t02510.1">
    <property type="protein sequence ID" value="Ma09_p02510.1"/>
    <property type="gene ID" value="Ma09_g02510"/>
</dbReference>
<keyword evidence="1" id="KW-0805">Transcription regulation</keyword>
<proteinExistence type="predicted"/>
<dbReference type="SMART" id="SM00338">
    <property type="entry name" value="BRLZ"/>
    <property type="match status" value="1"/>
</dbReference>
<name>A0A804KF46_MUSAM</name>
<protein>
    <submittedName>
        <fullName evidence="5">(wild Malaysian banana) hypothetical protein</fullName>
    </submittedName>
</protein>
<dbReference type="Proteomes" id="UP000012960">
    <property type="component" value="Unplaced"/>
</dbReference>
<evidence type="ECO:0000313" key="5">
    <source>
        <dbReference type="EMBL" id="CAG1833997.1"/>
    </source>
</evidence>
<keyword evidence="2" id="KW-0804">Transcription</keyword>
<evidence type="ECO:0000256" key="1">
    <source>
        <dbReference type="ARBA" id="ARBA00023015"/>
    </source>
</evidence>
<gene>
    <name evidence="5" type="ORF">GSMUA_221020.1</name>
</gene>
<dbReference type="GO" id="GO:0005634">
    <property type="term" value="C:nucleus"/>
    <property type="evidence" value="ECO:0000318"/>
    <property type="project" value="GO_Central"/>
</dbReference>
<dbReference type="InterPro" id="IPR046347">
    <property type="entry name" value="bZIP_sf"/>
</dbReference>
<dbReference type="AlphaFoldDB" id="A0A804KF46"/>
<reference evidence="5" key="1">
    <citation type="submission" date="2021-03" db="EMBL/GenBank/DDBJ databases">
        <authorList>
            <consortium name="Genoscope - CEA"/>
            <person name="William W."/>
        </authorList>
    </citation>
    <scope>NUCLEOTIDE SEQUENCE</scope>
    <source>
        <strain evidence="5">Doubled-haploid Pahang</strain>
    </source>
</reference>
<dbReference type="InterPro" id="IPR004827">
    <property type="entry name" value="bZIP"/>
</dbReference>